<dbReference type="Proteomes" id="UP000722485">
    <property type="component" value="Unassembled WGS sequence"/>
</dbReference>
<reference evidence="5" key="1">
    <citation type="submission" date="2020-03" db="EMBL/GenBank/DDBJ databases">
        <title>Draft Genome Sequence of Cylindrodendrum hubeiense.</title>
        <authorList>
            <person name="Buettner E."/>
            <person name="Kellner H."/>
        </authorList>
    </citation>
    <scope>NUCLEOTIDE SEQUENCE</scope>
    <source>
        <strain evidence="5">IHI 201604</strain>
    </source>
</reference>
<comment type="caution">
    <text evidence="5">The sequence shown here is derived from an EMBL/GenBank/DDBJ whole genome shotgun (WGS) entry which is preliminary data.</text>
</comment>
<dbReference type="Pfam" id="PF04082">
    <property type="entry name" value="Fungal_trans"/>
    <property type="match status" value="1"/>
</dbReference>
<dbReference type="Gene3D" id="4.10.240.10">
    <property type="entry name" value="Zn(2)-C6 fungal-type DNA-binding domain"/>
    <property type="match status" value="1"/>
</dbReference>
<dbReference type="GO" id="GO:0003677">
    <property type="term" value="F:DNA binding"/>
    <property type="evidence" value="ECO:0007669"/>
    <property type="project" value="InterPro"/>
</dbReference>
<dbReference type="InterPro" id="IPR036864">
    <property type="entry name" value="Zn2-C6_fun-type_DNA-bd_sf"/>
</dbReference>
<organism evidence="5 6">
    <name type="scientific">Cylindrodendrum hubeiense</name>
    <dbReference type="NCBI Taxonomy" id="595255"/>
    <lineage>
        <taxon>Eukaryota</taxon>
        <taxon>Fungi</taxon>
        <taxon>Dikarya</taxon>
        <taxon>Ascomycota</taxon>
        <taxon>Pezizomycotina</taxon>
        <taxon>Sordariomycetes</taxon>
        <taxon>Hypocreomycetidae</taxon>
        <taxon>Hypocreales</taxon>
        <taxon>Nectriaceae</taxon>
        <taxon>Cylindrodendrum</taxon>
    </lineage>
</organism>
<evidence type="ECO:0000313" key="5">
    <source>
        <dbReference type="EMBL" id="KAF7545631.1"/>
    </source>
</evidence>
<keyword evidence="2" id="KW-0539">Nucleus</keyword>
<keyword evidence="6" id="KW-1185">Reference proteome</keyword>
<feature type="compositionally biased region" description="Polar residues" evidence="3">
    <location>
        <begin position="782"/>
        <end position="796"/>
    </location>
</feature>
<dbReference type="PANTHER" id="PTHR46910:SF15">
    <property type="entry name" value="PRNA PROTEIN"/>
    <property type="match status" value="1"/>
</dbReference>
<feature type="region of interest" description="Disordered" evidence="3">
    <location>
        <begin position="163"/>
        <end position="205"/>
    </location>
</feature>
<protein>
    <recommendedName>
        <fullName evidence="4">Zn(2)-C6 fungal-type domain-containing protein</fullName>
    </recommendedName>
</protein>
<dbReference type="InterPro" id="IPR001138">
    <property type="entry name" value="Zn2Cys6_DnaBD"/>
</dbReference>
<feature type="compositionally biased region" description="Low complexity" evidence="3">
    <location>
        <begin position="48"/>
        <end position="60"/>
    </location>
</feature>
<dbReference type="CDD" id="cd12148">
    <property type="entry name" value="fungal_TF_MHR"/>
    <property type="match status" value="1"/>
</dbReference>
<dbReference type="InterPro" id="IPR050987">
    <property type="entry name" value="AtrR-like"/>
</dbReference>
<feature type="region of interest" description="Disordered" evidence="3">
    <location>
        <begin position="1"/>
        <end position="68"/>
    </location>
</feature>
<gene>
    <name evidence="5" type="ORF">G7Z17_g9028</name>
</gene>
<keyword evidence="1" id="KW-0479">Metal-binding</keyword>
<accession>A0A9P5H8L0</accession>
<dbReference type="PROSITE" id="PS50048">
    <property type="entry name" value="ZN2_CY6_FUNGAL_2"/>
    <property type="match status" value="1"/>
</dbReference>
<feature type="compositionally biased region" description="Basic and acidic residues" evidence="3">
    <location>
        <begin position="366"/>
        <end position="375"/>
    </location>
</feature>
<sequence>MAPEAVGPAPPRSAPPQDEVLRVGQRVGSTPRGAFKATSPNKVAPWSPGTRAPTTPGGTRPLPPPTSAVAVAAASVPRENRELPGPSPISHGALHYGYRVLLLGACLAHPYQAIPPNPKSNVSPAAPIGFARTNQLVWPSTVHLLRHLRLHLCSGFWPTSLQQSVATTPATEDDRDDYGSLSRRTRDPFNLELPSSTSIPPLVPPPPPAVPNPRSSVLVAGISGLCAAPSVPGVVPSARRNRPRAARALLNEWTTNRACRSTGSVARPRESANELFERNCDGCRRQKEKCDGGVPCRRCTRLHRQCEFLGPTARDGDGAGDGAARNRTGASNAELLQRVAYMEKIITHYAGNISFDSETLKAMAESVDKNPDAPRSHRQNQVVASPGSDYLGVDDENFTVQPLDNNTTHYSGEFSHWNFSMRIKQWIEQCVPDGARLDGSGSLSFKEYYRAEELQSSNTLSSLTALPPRYVAEFLVQAFYKHAETNYFYVERGWFAEQLDLVYQNPGALSRREVGTVCLIWIVFAIGTQYAYLDSRPERGSDPSKGGMDASPFSEDTIGVMFYQQACKLVPDVITVASLESVQAILLIGIYTLPLDASGLSYIYLNLAVKLAIQNGLHRRYPAEGLDPFIRETRNRVWWTAYTTEKRVGIYHGRPTSILRKDVDAEMPVDRPDIMPSNPTNVAHMLATLRLNQALGDIAHEISVLRTSQKHEITEGLGRVIEMKEDLRKWWDSLPETAFRKEVNLQAPISRADMHLKLEYCLLRMYAGRPFIFPREAIKGNASTSSSPADSNNQRPATPHKSNPRAILVADCVEAALTIVDTCHLLQNTIGLARASYTEFSSCRAALLVIITQCLQKKTDRLREGLRNGIAMIKEMSAGGESARSEASLIEVFERAITRLDATADPSGRESEYSRFKKWELLWKNDVPTQEIRQESSPEASLPLPPNPTAFWRGTGSTTRPGMPAMHAASPFIGMDANFPSVPQVMDEFSTLFGYGFGPSPESMAGTGNGGMWMGP</sequence>
<dbReference type="GO" id="GO:0000981">
    <property type="term" value="F:DNA-binding transcription factor activity, RNA polymerase II-specific"/>
    <property type="evidence" value="ECO:0007669"/>
    <property type="project" value="InterPro"/>
</dbReference>
<evidence type="ECO:0000256" key="3">
    <source>
        <dbReference type="SAM" id="MobiDB-lite"/>
    </source>
</evidence>
<name>A0A9P5H8L0_9HYPO</name>
<evidence type="ECO:0000256" key="2">
    <source>
        <dbReference type="ARBA" id="ARBA00023242"/>
    </source>
</evidence>
<dbReference type="SUPFAM" id="SSF57701">
    <property type="entry name" value="Zn2/Cys6 DNA-binding domain"/>
    <property type="match status" value="1"/>
</dbReference>
<dbReference type="AlphaFoldDB" id="A0A9P5H8L0"/>
<dbReference type="PANTHER" id="PTHR46910">
    <property type="entry name" value="TRANSCRIPTION FACTOR PDR1"/>
    <property type="match status" value="1"/>
</dbReference>
<proteinExistence type="predicted"/>
<dbReference type="CDD" id="cd00067">
    <property type="entry name" value="GAL4"/>
    <property type="match status" value="1"/>
</dbReference>
<dbReference type="Pfam" id="PF00172">
    <property type="entry name" value="Zn_clus"/>
    <property type="match status" value="1"/>
</dbReference>
<dbReference type="GO" id="GO:0006351">
    <property type="term" value="P:DNA-templated transcription"/>
    <property type="evidence" value="ECO:0007669"/>
    <property type="project" value="InterPro"/>
</dbReference>
<dbReference type="GO" id="GO:0008270">
    <property type="term" value="F:zinc ion binding"/>
    <property type="evidence" value="ECO:0007669"/>
    <property type="project" value="InterPro"/>
</dbReference>
<evidence type="ECO:0000256" key="1">
    <source>
        <dbReference type="ARBA" id="ARBA00022723"/>
    </source>
</evidence>
<feature type="region of interest" description="Disordered" evidence="3">
    <location>
        <begin position="782"/>
        <end position="802"/>
    </location>
</feature>
<dbReference type="EMBL" id="JAANBB010000245">
    <property type="protein sequence ID" value="KAF7545631.1"/>
    <property type="molecule type" value="Genomic_DNA"/>
</dbReference>
<feature type="domain" description="Zn(2)-C6 fungal-type" evidence="4">
    <location>
        <begin position="279"/>
        <end position="308"/>
    </location>
</feature>
<dbReference type="InterPro" id="IPR007219">
    <property type="entry name" value="XnlR_reg_dom"/>
</dbReference>
<evidence type="ECO:0000259" key="4">
    <source>
        <dbReference type="PROSITE" id="PS50048"/>
    </source>
</evidence>
<feature type="region of interest" description="Disordered" evidence="3">
    <location>
        <begin position="366"/>
        <end position="390"/>
    </location>
</feature>
<evidence type="ECO:0000313" key="6">
    <source>
        <dbReference type="Proteomes" id="UP000722485"/>
    </source>
</evidence>
<dbReference type="OrthoDB" id="3921198at2759"/>
<dbReference type="SMART" id="SM00906">
    <property type="entry name" value="Fungal_trans"/>
    <property type="match status" value="1"/>
</dbReference>